<reference evidence="1" key="1">
    <citation type="submission" date="2019-10" db="EMBL/GenBank/DDBJ databases">
        <title>Muricauda hadale sp. nov., a piezophilic bacterium isolated from hadopelagic water of the Mariana Trench.</title>
        <authorList>
            <person name="Wei Y."/>
        </authorList>
    </citation>
    <scope>NUCLEOTIDE SEQUENCE [LARGE SCALE GENOMIC DNA]</scope>
    <source>
        <strain evidence="1">MT-229</strain>
    </source>
</reference>
<keyword evidence="2" id="KW-1185">Reference proteome</keyword>
<evidence type="ECO:0000313" key="2">
    <source>
        <dbReference type="Proteomes" id="UP000319204"/>
    </source>
</evidence>
<name>A0A5N5IRP1_9FLAO</name>
<protein>
    <submittedName>
        <fullName evidence="1">Uncharacterized protein</fullName>
    </submittedName>
</protein>
<dbReference type="OrthoDB" id="1454538at2"/>
<accession>A0A5N5IRP1</accession>
<dbReference type="RefSeq" id="WP_151891214.1">
    <property type="nucleotide sequence ID" value="NZ_VNIK02000011.1"/>
</dbReference>
<comment type="caution">
    <text evidence="1">The sequence shown here is derived from an EMBL/GenBank/DDBJ whole genome shotgun (WGS) entry which is preliminary data.</text>
</comment>
<evidence type="ECO:0000313" key="1">
    <source>
        <dbReference type="EMBL" id="KAB5485665.1"/>
    </source>
</evidence>
<sequence>MKHIHILVVLLFVLTSCLSEKNKSEKKNETIQSAPIEKGQEISKEIVPTDTMPPQISLDGHLDTLDVKISNMNASEFEIPVASSDGKYVLVKFYIYSCCIDYGDFFRLYHQNEEVWTIQTYPAEDTRWSDANFDSVNIQLHRLLNTRSFAEMQPIHTYTIDTLENTSRLSLSIKFNLNNINYKSDTFHIEAIDYENSRCCQGGYIEENYVCKILPEIRAIWADARFRIILLEYGIIHNLNGCDRGPFFKTVHINEEN</sequence>
<proteinExistence type="predicted"/>
<dbReference type="Proteomes" id="UP000319204">
    <property type="component" value="Unassembled WGS sequence"/>
</dbReference>
<dbReference type="PROSITE" id="PS51257">
    <property type="entry name" value="PROKAR_LIPOPROTEIN"/>
    <property type="match status" value="1"/>
</dbReference>
<gene>
    <name evidence="1" type="ORF">FOT42_014280</name>
</gene>
<organism evidence="1 2">
    <name type="scientific">Flagellimonas hadalis</name>
    <dbReference type="NCBI Taxonomy" id="2597517"/>
    <lineage>
        <taxon>Bacteria</taxon>
        <taxon>Pseudomonadati</taxon>
        <taxon>Bacteroidota</taxon>
        <taxon>Flavobacteriia</taxon>
        <taxon>Flavobacteriales</taxon>
        <taxon>Flavobacteriaceae</taxon>
        <taxon>Flagellimonas</taxon>
    </lineage>
</organism>
<dbReference type="AlphaFoldDB" id="A0A5N5IRP1"/>
<dbReference type="EMBL" id="VNIK02000011">
    <property type="protein sequence ID" value="KAB5485665.1"/>
    <property type="molecule type" value="Genomic_DNA"/>
</dbReference>